<accession>A0A2U7UGS1</accession>
<feature type="compositionally biased region" description="Basic and acidic residues" evidence="9">
    <location>
        <begin position="1"/>
        <end position="15"/>
    </location>
</feature>
<dbReference type="RefSeq" id="YP_009481586.1">
    <property type="nucleotide sequence ID" value="NC_037665.1"/>
</dbReference>
<dbReference type="InterPro" id="IPR050489">
    <property type="entry name" value="Tyr-tRNA_synthase"/>
</dbReference>
<dbReference type="NCBIfam" id="TIGR00234">
    <property type="entry name" value="tyrS"/>
    <property type="match status" value="1"/>
</dbReference>
<evidence type="ECO:0000256" key="5">
    <source>
        <dbReference type="ARBA" id="ARBA00022917"/>
    </source>
</evidence>
<evidence type="ECO:0000256" key="9">
    <source>
        <dbReference type="SAM" id="MobiDB-lite"/>
    </source>
</evidence>
<evidence type="ECO:0000256" key="6">
    <source>
        <dbReference type="ARBA" id="ARBA00023146"/>
    </source>
</evidence>
<dbReference type="InterPro" id="IPR002305">
    <property type="entry name" value="aa-tRNA-synth_Ic"/>
</dbReference>
<name>A0A2U7UGS1_9VIRU</name>
<proteinExistence type="predicted"/>
<dbReference type="PIRSF" id="PIRSF006588">
    <property type="entry name" value="TyrRS_arch_euk"/>
    <property type="match status" value="1"/>
</dbReference>
<organism evidence="10">
    <name type="scientific">Pandoravirus macleodensis</name>
    <dbReference type="NCBI Taxonomy" id="2107707"/>
    <lineage>
        <taxon>Viruses</taxon>
        <taxon>Pandoravirus</taxon>
    </lineage>
</organism>
<keyword evidence="5" id="KW-0648">Protein biosynthesis</keyword>
<keyword evidence="6" id="KW-0030">Aminoacyl-tRNA synthetase</keyword>
<dbReference type="GO" id="GO:0004831">
    <property type="term" value="F:tyrosine-tRNA ligase activity"/>
    <property type="evidence" value="ECO:0007669"/>
    <property type="project" value="UniProtKB-EC"/>
</dbReference>
<dbReference type="Proteomes" id="UP000249758">
    <property type="component" value="Segment"/>
</dbReference>
<dbReference type="GeneID" id="36842045"/>
<dbReference type="KEGG" id="vg:36842045"/>
<dbReference type="GO" id="GO:0005524">
    <property type="term" value="F:ATP binding"/>
    <property type="evidence" value="ECO:0007669"/>
    <property type="project" value="UniProtKB-KW"/>
</dbReference>
<dbReference type="PANTHER" id="PTHR46264">
    <property type="entry name" value="TYROSINE-TRNA LIGASE"/>
    <property type="match status" value="1"/>
</dbReference>
<dbReference type="Gene3D" id="1.10.240.10">
    <property type="entry name" value="Tyrosyl-Transfer RNA Synthetase"/>
    <property type="match status" value="1"/>
</dbReference>
<dbReference type="InterPro" id="IPR014729">
    <property type="entry name" value="Rossmann-like_a/b/a_fold"/>
</dbReference>
<gene>
    <name evidence="10" type="ORF">pmac_cds_902</name>
</gene>
<feature type="region of interest" description="Disordered" evidence="9">
    <location>
        <begin position="1"/>
        <end position="35"/>
    </location>
</feature>
<dbReference type="Pfam" id="PF00579">
    <property type="entry name" value="tRNA-synt_1b"/>
    <property type="match status" value="1"/>
</dbReference>
<evidence type="ECO:0000256" key="8">
    <source>
        <dbReference type="ARBA" id="ARBA00048248"/>
    </source>
</evidence>
<evidence type="ECO:0000256" key="7">
    <source>
        <dbReference type="ARBA" id="ARBA00033323"/>
    </source>
</evidence>
<feature type="compositionally biased region" description="Low complexity" evidence="9">
    <location>
        <begin position="20"/>
        <end position="30"/>
    </location>
</feature>
<sequence>MDDARDQILQDDKNRAFGASSHTSSSTSTSIQQPAGIIGLPRSRDNIADDDVEYRYGLMTRDLEEVIGDPAEIKAVMAERPLVIYWGTAPTGKPHLGYFVPIFKLADFLQAGCRVKILFANVHAHLDNGKTPWGLVEHRCQWYEFAIKAMLQHIGVPLDRLEFVRGTEYQCSSAYTLDLYRLTAQVSTGAAQKAAAQVVKMDRNPLLSNVLYPLMQALDEHHLDVDAQFGGRDQRKIFAFARDHLPALGYRKRFHLLNPLVPGLTKDGKMSASEAASKIDLDDAEEAIRAKIRRAYSVDGRAEGNGLLAILRFVLWRWLEPAGLPFVVTRPAQYGGPLTFATYADVEAAFVRSHTPSPSTDVDGNNNADGGERLCSADLKPAIADLLCEFLAPLRGVLGARADLLRAAYPPMPH</sequence>
<dbReference type="InterPro" id="IPR023617">
    <property type="entry name" value="Tyr-tRNA-ligase_arc/euk-type"/>
</dbReference>
<comment type="catalytic activity">
    <reaction evidence="8">
        <text>tRNA(Tyr) + L-tyrosine + ATP = L-tyrosyl-tRNA(Tyr) + AMP + diphosphate + H(+)</text>
        <dbReference type="Rhea" id="RHEA:10220"/>
        <dbReference type="Rhea" id="RHEA-COMP:9706"/>
        <dbReference type="Rhea" id="RHEA-COMP:9707"/>
        <dbReference type="ChEBI" id="CHEBI:15378"/>
        <dbReference type="ChEBI" id="CHEBI:30616"/>
        <dbReference type="ChEBI" id="CHEBI:33019"/>
        <dbReference type="ChEBI" id="CHEBI:58315"/>
        <dbReference type="ChEBI" id="CHEBI:78442"/>
        <dbReference type="ChEBI" id="CHEBI:78536"/>
        <dbReference type="ChEBI" id="CHEBI:456215"/>
        <dbReference type="EC" id="6.1.1.1"/>
    </reaction>
</comment>
<evidence type="ECO:0000256" key="3">
    <source>
        <dbReference type="ARBA" id="ARBA00022741"/>
    </source>
</evidence>
<evidence type="ECO:0000256" key="1">
    <source>
        <dbReference type="ARBA" id="ARBA00013160"/>
    </source>
</evidence>
<dbReference type="PANTHER" id="PTHR46264:SF4">
    <property type="entry name" value="TYROSINE--TRNA LIGASE, CYTOPLASMIC"/>
    <property type="match status" value="1"/>
</dbReference>
<evidence type="ECO:0000256" key="2">
    <source>
        <dbReference type="ARBA" id="ARBA00022598"/>
    </source>
</evidence>
<evidence type="ECO:0000313" key="10">
    <source>
        <dbReference type="EMBL" id="AVK77590.1"/>
    </source>
</evidence>
<dbReference type="PRINTS" id="PR01040">
    <property type="entry name" value="TRNASYNTHTYR"/>
</dbReference>
<reference evidence="10" key="1">
    <citation type="journal article" date="2018" name="Nat. Commun.">
        <title>Diversity and evolution of the emerging Pandoraviridae family.</title>
        <authorList>
            <person name="Legendre M."/>
            <person name="Fabre E."/>
            <person name="Poirot O."/>
            <person name="Jeudy S."/>
            <person name="Lartigue A."/>
            <person name="Alempic J.M."/>
            <person name="Beucher L."/>
            <person name="Philippe N."/>
            <person name="Bertaux L."/>
            <person name="Christo-Foroux E."/>
            <person name="Labadie K."/>
            <person name="Coute Y."/>
            <person name="Abergel C."/>
            <person name="Claverie J.M."/>
        </authorList>
    </citation>
    <scope>NUCLEOTIDE SEQUENCE [LARGE SCALE GENOMIC DNA]</scope>
    <source>
        <strain evidence="10">Macleodensis</strain>
    </source>
</reference>
<keyword evidence="4" id="KW-0067">ATP-binding</keyword>
<dbReference type="EC" id="6.1.1.1" evidence="1"/>
<dbReference type="SUPFAM" id="SSF52374">
    <property type="entry name" value="Nucleotidylyl transferase"/>
    <property type="match status" value="1"/>
</dbReference>
<dbReference type="InterPro" id="IPR002307">
    <property type="entry name" value="Tyr-tRNA-ligase"/>
</dbReference>
<dbReference type="Gene3D" id="3.40.50.620">
    <property type="entry name" value="HUPs"/>
    <property type="match status" value="1"/>
</dbReference>
<keyword evidence="2 10" id="KW-0436">Ligase</keyword>
<dbReference type="NCBIfam" id="NF006330">
    <property type="entry name" value="PRK08560.1"/>
    <property type="match status" value="1"/>
</dbReference>
<dbReference type="EMBL" id="MG011691">
    <property type="protein sequence ID" value="AVK77590.1"/>
    <property type="molecule type" value="Genomic_DNA"/>
</dbReference>
<protein>
    <recommendedName>
        <fullName evidence="1">tyrosine--tRNA ligase</fullName>
        <ecNumber evidence="1">6.1.1.1</ecNumber>
    </recommendedName>
    <alternativeName>
        <fullName evidence="7">Tyrosyl-tRNA synthetase</fullName>
    </alternativeName>
</protein>
<keyword evidence="3" id="KW-0547">Nucleotide-binding</keyword>
<evidence type="ECO:0000256" key="4">
    <source>
        <dbReference type="ARBA" id="ARBA00022840"/>
    </source>
</evidence>